<proteinExistence type="predicted"/>
<dbReference type="InterPro" id="IPR024463">
    <property type="entry name" value="Transposase_TnpC_homeodom"/>
</dbReference>
<dbReference type="Pfam" id="PF13007">
    <property type="entry name" value="LZ_Tnp_IS66"/>
    <property type="match status" value="1"/>
</dbReference>
<dbReference type="RefSeq" id="WP_015632444.1">
    <property type="nucleotide sequence ID" value="NZ_CABFWU010000003.1"/>
</dbReference>
<dbReference type="InterPro" id="IPR024474">
    <property type="entry name" value="Znf_dom_IS66"/>
</dbReference>
<evidence type="ECO:0000259" key="2">
    <source>
        <dbReference type="Pfam" id="PF03050"/>
    </source>
</evidence>
<dbReference type="InterPro" id="IPR052344">
    <property type="entry name" value="Transposase-related"/>
</dbReference>
<dbReference type="Pfam" id="PF03050">
    <property type="entry name" value="DDE_Tnp_IS66"/>
    <property type="match status" value="1"/>
</dbReference>
<accession>A0A0C5GXU3</accession>
<feature type="compositionally biased region" description="Basic and acidic residues" evidence="1">
    <location>
        <begin position="86"/>
        <end position="102"/>
    </location>
</feature>
<feature type="domain" description="Transposase IS66 zinc-finger binding" evidence="3">
    <location>
        <begin position="131"/>
        <end position="175"/>
    </location>
</feature>
<dbReference type="PANTHER" id="PTHR33678">
    <property type="entry name" value="BLL1576 PROTEIN"/>
    <property type="match status" value="1"/>
</dbReference>
<reference evidence="6" key="1">
    <citation type="journal article" date="2015" name="Antimicrob. Agents Chemother.">
        <title>Complete nucleotide sequences of two NDM-1-encoding plasmids from the same sequence type 11 Klebsiella pneumoniae strain.</title>
        <authorList>
            <person name="Studentova V."/>
            <person name="Dobiasova H."/>
            <person name="Hedlova D."/>
            <person name="Dolejska M."/>
            <person name="Papagiannitsis C.C."/>
            <person name="Hrabak J."/>
        </authorList>
    </citation>
    <scope>NUCLEOTIDE SEQUENCE</scope>
    <source>
        <strain evidence="6">Kpn-3002cz</strain>
        <plasmid evidence="6">pB-3002cz</plasmid>
    </source>
</reference>
<evidence type="ECO:0000259" key="3">
    <source>
        <dbReference type="Pfam" id="PF13005"/>
    </source>
</evidence>
<evidence type="ECO:0000259" key="4">
    <source>
        <dbReference type="Pfam" id="PF13007"/>
    </source>
</evidence>
<dbReference type="PATRIC" id="fig|573.1921.peg.5732"/>
<dbReference type="Pfam" id="PF13817">
    <property type="entry name" value="DDE_Tnp_IS66_C"/>
    <property type="match status" value="1"/>
</dbReference>
<feature type="domain" description="Transposase IS66 central" evidence="2">
    <location>
        <begin position="189"/>
        <end position="479"/>
    </location>
</feature>
<organism evidence="6">
    <name type="scientific">Klebsiella pneumoniae</name>
    <dbReference type="NCBI Taxonomy" id="573"/>
    <lineage>
        <taxon>Bacteria</taxon>
        <taxon>Pseudomonadati</taxon>
        <taxon>Pseudomonadota</taxon>
        <taxon>Gammaproteobacteria</taxon>
        <taxon>Enterobacterales</taxon>
        <taxon>Enterobacteriaceae</taxon>
        <taxon>Klebsiella/Raoultella group</taxon>
        <taxon>Klebsiella</taxon>
        <taxon>Klebsiella pneumoniae complex</taxon>
    </lineage>
</organism>
<keyword evidence="6" id="KW-0614">Plasmid</keyword>
<geneLocation type="plasmid" evidence="6">
    <name>pB-3002cz</name>
</geneLocation>
<name>A0A0C5GXU3_KLEPN</name>
<dbReference type="InterPro" id="IPR004291">
    <property type="entry name" value="Transposase_IS66_central"/>
</dbReference>
<evidence type="ECO:0000256" key="1">
    <source>
        <dbReference type="SAM" id="MobiDB-lite"/>
    </source>
</evidence>
<feature type="region of interest" description="Disordered" evidence="1">
    <location>
        <begin position="86"/>
        <end position="115"/>
    </location>
</feature>
<dbReference type="AlphaFoldDB" id="A0A0C5GXU3"/>
<dbReference type="NCBIfam" id="NF033517">
    <property type="entry name" value="transpos_IS66"/>
    <property type="match status" value="1"/>
</dbReference>
<protein>
    <submittedName>
        <fullName evidence="6">Transposase</fullName>
    </submittedName>
</protein>
<evidence type="ECO:0000259" key="5">
    <source>
        <dbReference type="Pfam" id="PF13817"/>
    </source>
</evidence>
<dbReference type="PANTHER" id="PTHR33678:SF1">
    <property type="entry name" value="BLL1576 PROTEIN"/>
    <property type="match status" value="1"/>
</dbReference>
<dbReference type="EMBL" id="KJ958926">
    <property type="protein sequence ID" value="AJP18478.1"/>
    <property type="molecule type" value="Genomic_DNA"/>
</dbReference>
<sequence length="529" mass="59742">MSQDYLARITALEEELRRKDSQLSLVAETEAFLRSALTRAEEKIEEDEREIEHLRSQIEKLRRMMFGTRSEKLRREVAQAEALLKQREQASDRYSGREDDPQVPRQLRQSRHRRPLPEHLPREILRLEPEETCCPACGGEMAYLSEVSAEQLELVASALKVIRTVRVKKACTKCDGIVEAPAPSRPVERGIAGPGLLARVLTAKYCEHLPLYRQTEILARQGVELSRALLSNWVDACCRLMAPLDEALYHYVMNCRKLHTDDTPVPVLAPGRKKTKTGRIWTYVRDDRNAGSSDPPAAWFAYSPDRQGKHPELHLRSFRGVLQADAFAGYDRLFSTSREGGVLTEAACWAHARRKIHDVYISSQSATAEEALKRIGELYAIEAEIRGMPETERLAARQSRSAPLLASLHEWMVEKSATLSKKSRLGEAFTYALNQWDALCYYCRDGLAEPDNNAAERALRAVCLGKKNYIFFGSDHGGERGALLYGLIGTCRLNGIDPEAYLRHILSVLPEWPSNRVGELLPWNVAIPA</sequence>
<feature type="domain" description="Transposase TnpC homeodomain" evidence="4">
    <location>
        <begin position="53"/>
        <end position="123"/>
    </location>
</feature>
<dbReference type="Pfam" id="PF13005">
    <property type="entry name" value="zf-IS66"/>
    <property type="match status" value="1"/>
</dbReference>
<dbReference type="InterPro" id="IPR039552">
    <property type="entry name" value="IS66_C"/>
</dbReference>
<evidence type="ECO:0000313" key="6">
    <source>
        <dbReference type="EMBL" id="AJP18478.1"/>
    </source>
</evidence>
<feature type="domain" description="Transposase IS66 C-terminal" evidence="5">
    <location>
        <begin position="487"/>
        <end position="523"/>
    </location>
</feature>